<dbReference type="SUPFAM" id="SSF55469">
    <property type="entry name" value="FMN-dependent nitroreductase-like"/>
    <property type="match status" value="1"/>
</dbReference>
<gene>
    <name evidence="1" type="ORF">P344_00745</name>
</gene>
<accession>W0GNG9</accession>
<dbReference type="InterPro" id="IPR000415">
    <property type="entry name" value="Nitroreductase-like"/>
</dbReference>
<dbReference type="KEGG" id="smia:P344_00745"/>
<dbReference type="AlphaFoldDB" id="W0GNG9"/>
<dbReference type="GO" id="GO:0016491">
    <property type="term" value="F:oxidoreductase activity"/>
    <property type="evidence" value="ECO:0007669"/>
    <property type="project" value="InterPro"/>
</dbReference>
<evidence type="ECO:0000313" key="2">
    <source>
        <dbReference type="Proteomes" id="UP000019260"/>
    </source>
</evidence>
<dbReference type="Proteomes" id="UP000019260">
    <property type="component" value="Chromosome"/>
</dbReference>
<protein>
    <submittedName>
        <fullName evidence="1">Uncharacterized protein</fullName>
    </submittedName>
</protein>
<dbReference type="PATRIC" id="fig|838561.3.peg.144"/>
<dbReference type="KEGG" id="smir:SMM_0121"/>
<keyword evidence="2" id="KW-1185">Reference proteome</keyword>
<dbReference type="RefSeq" id="WP_025316950.1">
    <property type="nucleotide sequence ID" value="NZ_CP002082.1"/>
</dbReference>
<dbReference type="HOGENOM" id="CLU_2636245_0_0_14"/>
<reference evidence="1 2" key="1">
    <citation type="submission" date="2013-09" db="EMBL/GenBank/DDBJ databases">
        <title>Complete genome sequence of Spiroplasma mirum suckling mouse cataract agent.</title>
        <authorList>
            <person name="Landry C.A."/>
            <person name="Bastian F.O."/>
            <person name="Thune R.L."/>
        </authorList>
    </citation>
    <scope>NUCLEOTIDE SEQUENCE [LARGE SCALE GENOMIC DNA]</scope>
    <source>
        <strain evidence="1 2">SMCA</strain>
    </source>
</reference>
<dbReference type="OrthoDB" id="9782629at2"/>
<name>W0GNG9_9MOLU</name>
<organism evidence="1 2">
    <name type="scientific">Spiroplasma mirum ATCC 29335</name>
    <dbReference type="NCBI Taxonomy" id="838561"/>
    <lineage>
        <taxon>Bacteria</taxon>
        <taxon>Bacillati</taxon>
        <taxon>Mycoplasmatota</taxon>
        <taxon>Mollicutes</taxon>
        <taxon>Entomoplasmatales</taxon>
        <taxon>Spiroplasmataceae</taxon>
        <taxon>Spiroplasma</taxon>
    </lineage>
</organism>
<dbReference type="Gene3D" id="3.40.109.10">
    <property type="entry name" value="NADH Oxidase"/>
    <property type="match status" value="1"/>
</dbReference>
<proteinExistence type="predicted"/>
<dbReference type="EMBL" id="CP006720">
    <property type="protein sequence ID" value="AHI57522.1"/>
    <property type="molecule type" value="Genomic_DNA"/>
</dbReference>
<sequence length="77" mass="8473">MQGVINGAVDANSFSDHRTYIAAKFITLQAADLQTGSNVITGLDPQALEKILAKYDVLDKNRYHPTLLISLGRILWS</sequence>
<evidence type="ECO:0000313" key="1">
    <source>
        <dbReference type="EMBL" id="AHI57522.1"/>
    </source>
</evidence>